<protein>
    <submittedName>
        <fullName evidence="2">ABC transporter permease</fullName>
    </submittedName>
</protein>
<gene>
    <name evidence="2" type="ORF">O2N63_02930</name>
</gene>
<name>A0ABT4VXN2_9RHOB</name>
<feature type="transmembrane region" description="Helical" evidence="1">
    <location>
        <begin position="37"/>
        <end position="61"/>
    </location>
</feature>
<feature type="transmembrane region" description="Helical" evidence="1">
    <location>
        <begin position="153"/>
        <end position="174"/>
    </location>
</feature>
<comment type="caution">
    <text evidence="2">The sequence shown here is derived from an EMBL/GenBank/DDBJ whole genome shotgun (WGS) entry which is preliminary data.</text>
</comment>
<proteinExistence type="predicted"/>
<keyword evidence="1" id="KW-0812">Transmembrane</keyword>
<dbReference type="RefSeq" id="WP_271052617.1">
    <property type="nucleotide sequence ID" value="NZ_JAQIIO010000001.1"/>
</dbReference>
<feature type="transmembrane region" description="Helical" evidence="1">
    <location>
        <begin position="243"/>
        <end position="261"/>
    </location>
</feature>
<accession>A0ABT4VXN2</accession>
<keyword evidence="1" id="KW-0472">Membrane</keyword>
<dbReference type="Proteomes" id="UP001528040">
    <property type="component" value="Unassembled WGS sequence"/>
</dbReference>
<feature type="transmembrane region" description="Helical" evidence="1">
    <location>
        <begin position="73"/>
        <end position="95"/>
    </location>
</feature>
<organism evidence="2 3">
    <name type="scientific">Aliiroseovarius salicola</name>
    <dbReference type="NCBI Taxonomy" id="3009082"/>
    <lineage>
        <taxon>Bacteria</taxon>
        <taxon>Pseudomonadati</taxon>
        <taxon>Pseudomonadota</taxon>
        <taxon>Alphaproteobacteria</taxon>
        <taxon>Rhodobacterales</taxon>
        <taxon>Paracoccaceae</taxon>
        <taxon>Aliiroseovarius</taxon>
    </lineage>
</organism>
<keyword evidence="1" id="KW-1133">Transmembrane helix</keyword>
<feature type="transmembrane region" description="Helical" evidence="1">
    <location>
        <begin position="115"/>
        <end position="141"/>
    </location>
</feature>
<dbReference type="EMBL" id="JAQIIO010000001">
    <property type="protein sequence ID" value="MDA5093031.1"/>
    <property type="molecule type" value="Genomic_DNA"/>
</dbReference>
<keyword evidence="3" id="KW-1185">Reference proteome</keyword>
<evidence type="ECO:0000256" key="1">
    <source>
        <dbReference type="SAM" id="Phobius"/>
    </source>
</evidence>
<sequence>MFQATRQNRSRFEAAISMCEVIYVATVQSVRQSHSNALIALLINIMQTMMLVVIFYLMFTLLGRDRVKIQGDFVLYLLSGIFLYMTHIKSVGAVAGSGGPTSSMILHAPMNTFVAIASASLGALYIQFLSVGAVLVVYDLITDNVEFYNMKGAAAMLVMAWFSGICVGMVFLALKPWFPQLSSMARQIYTRANMIASGKMFLANTLPSSMIVMFSWNPLFHIIDQARGYVFVNYNPHYSSTSYPFYLSLVLLVIGLLGEHYSRRHASVSWGARG</sequence>
<reference evidence="2 3" key="1">
    <citation type="submission" date="2023-01" db="EMBL/GenBank/DDBJ databases">
        <authorList>
            <person name="Yoon J.-W."/>
        </authorList>
    </citation>
    <scope>NUCLEOTIDE SEQUENCE [LARGE SCALE GENOMIC DNA]</scope>
    <source>
        <strain evidence="2 3">KMU-50</strain>
    </source>
</reference>
<evidence type="ECO:0000313" key="3">
    <source>
        <dbReference type="Proteomes" id="UP001528040"/>
    </source>
</evidence>
<evidence type="ECO:0000313" key="2">
    <source>
        <dbReference type="EMBL" id="MDA5093031.1"/>
    </source>
</evidence>